<dbReference type="EMBL" id="FMCV01000040">
    <property type="protein sequence ID" value="SCF45969.1"/>
    <property type="molecule type" value="Genomic_DNA"/>
</dbReference>
<evidence type="ECO:0000256" key="1">
    <source>
        <dbReference type="ARBA" id="ARBA00023015"/>
    </source>
</evidence>
<dbReference type="Pfam" id="PF02311">
    <property type="entry name" value="AraC_binding"/>
    <property type="match status" value="1"/>
</dbReference>
<keyword evidence="6" id="KW-1185">Reference proteome</keyword>
<dbReference type="Pfam" id="PF12833">
    <property type="entry name" value="HTH_18"/>
    <property type="match status" value="1"/>
</dbReference>
<protein>
    <submittedName>
        <fullName evidence="5">AraC-type DNA-binding protein</fullName>
    </submittedName>
</protein>
<dbReference type="InterPro" id="IPR037923">
    <property type="entry name" value="HTH-like"/>
</dbReference>
<feature type="domain" description="HTH araC/xylS-type" evidence="4">
    <location>
        <begin position="179"/>
        <end position="276"/>
    </location>
</feature>
<name>A0A1C5AL94_9ACTN</name>
<dbReference type="SUPFAM" id="SSF46689">
    <property type="entry name" value="Homeodomain-like"/>
    <property type="match status" value="2"/>
</dbReference>
<dbReference type="Proteomes" id="UP000198551">
    <property type="component" value="Unassembled WGS sequence"/>
</dbReference>
<dbReference type="GO" id="GO:0043565">
    <property type="term" value="F:sequence-specific DNA binding"/>
    <property type="evidence" value="ECO:0007669"/>
    <property type="project" value="InterPro"/>
</dbReference>
<keyword evidence="3" id="KW-0804">Transcription</keyword>
<evidence type="ECO:0000256" key="2">
    <source>
        <dbReference type="ARBA" id="ARBA00023125"/>
    </source>
</evidence>
<dbReference type="InterPro" id="IPR018060">
    <property type="entry name" value="HTH_AraC"/>
</dbReference>
<keyword evidence="2 5" id="KW-0238">DNA-binding</keyword>
<dbReference type="SUPFAM" id="SSF51215">
    <property type="entry name" value="Regulatory protein AraC"/>
    <property type="match status" value="1"/>
</dbReference>
<dbReference type="SMART" id="SM00342">
    <property type="entry name" value="HTH_ARAC"/>
    <property type="match status" value="1"/>
</dbReference>
<evidence type="ECO:0000256" key="3">
    <source>
        <dbReference type="ARBA" id="ARBA00023163"/>
    </source>
</evidence>
<reference evidence="6" key="1">
    <citation type="submission" date="2016-06" db="EMBL/GenBank/DDBJ databases">
        <authorList>
            <person name="Varghese N."/>
        </authorList>
    </citation>
    <scope>NUCLEOTIDE SEQUENCE [LARGE SCALE GENOMIC DNA]</scope>
    <source>
        <strain evidence="6">DSM 45555</strain>
    </source>
</reference>
<organism evidence="5 6">
    <name type="scientific">Micromonospora marina</name>
    <dbReference type="NCBI Taxonomy" id="307120"/>
    <lineage>
        <taxon>Bacteria</taxon>
        <taxon>Bacillati</taxon>
        <taxon>Actinomycetota</taxon>
        <taxon>Actinomycetes</taxon>
        <taxon>Micromonosporales</taxon>
        <taxon>Micromonosporaceae</taxon>
        <taxon>Micromonospora</taxon>
    </lineage>
</organism>
<proteinExistence type="predicted"/>
<evidence type="ECO:0000313" key="6">
    <source>
        <dbReference type="Proteomes" id="UP000198551"/>
    </source>
</evidence>
<evidence type="ECO:0000313" key="5">
    <source>
        <dbReference type="EMBL" id="SCF45969.1"/>
    </source>
</evidence>
<accession>A0A1C5AL94</accession>
<dbReference type="InterPro" id="IPR009057">
    <property type="entry name" value="Homeodomain-like_sf"/>
</dbReference>
<sequence length="296" mass="33309">MRGPYPPITVCRVSSRGEVSAWLPSVDGIREVLHAHFTDHIYPMHTHDTWTLMVVDEGVVRYDLDRHEHGAFRKVVTLLPPNVPHNGHPATAKGFRKRVLYLDPAQLGEHLVGRAVDRPALDDPVLRWWIDRMHMVLADPGNELTAEAHLAFVSERLQAHLERRSPLPAFTVDDAPLAHRLRDLLDERFVAGVTLREASTALFASPTYLVRAFSREFGLGPHQYLISRRVDLARRLLLEGTPAGEVATAVGFYDQSHLGRHFKRILGFNPGQYSVGGPRRRPGRVAVRAPELLATR</sequence>
<keyword evidence="1" id="KW-0805">Transcription regulation</keyword>
<dbReference type="PROSITE" id="PS01124">
    <property type="entry name" value="HTH_ARAC_FAMILY_2"/>
    <property type="match status" value="1"/>
</dbReference>
<dbReference type="PANTHER" id="PTHR46796">
    <property type="entry name" value="HTH-TYPE TRANSCRIPTIONAL ACTIVATOR RHAS-RELATED"/>
    <property type="match status" value="1"/>
</dbReference>
<dbReference type="GO" id="GO:0003700">
    <property type="term" value="F:DNA-binding transcription factor activity"/>
    <property type="evidence" value="ECO:0007669"/>
    <property type="project" value="InterPro"/>
</dbReference>
<gene>
    <name evidence="5" type="ORF">GA0070215_1403</name>
</gene>
<dbReference type="InterPro" id="IPR003313">
    <property type="entry name" value="AraC-bd"/>
</dbReference>
<dbReference type="Gene3D" id="1.10.10.60">
    <property type="entry name" value="Homeodomain-like"/>
    <property type="match status" value="1"/>
</dbReference>
<dbReference type="AlphaFoldDB" id="A0A1C5AL94"/>
<dbReference type="InterPro" id="IPR050204">
    <property type="entry name" value="AraC_XylS_family_regulators"/>
</dbReference>
<evidence type="ECO:0000259" key="4">
    <source>
        <dbReference type="PROSITE" id="PS01124"/>
    </source>
</evidence>
<dbReference type="PANTHER" id="PTHR46796:SF2">
    <property type="entry name" value="TRANSCRIPTIONAL REGULATORY PROTEIN"/>
    <property type="match status" value="1"/>
</dbReference>